<feature type="chain" id="PRO_5005602504" evidence="1">
    <location>
        <begin position="17"/>
        <end position="345"/>
    </location>
</feature>
<evidence type="ECO:0000256" key="1">
    <source>
        <dbReference type="SAM" id="SignalP"/>
    </source>
</evidence>
<accession>A0A0M0KBR2</accession>
<dbReference type="Proteomes" id="UP000037460">
    <property type="component" value="Unassembled WGS sequence"/>
</dbReference>
<protein>
    <submittedName>
        <fullName evidence="2">Xylosidase arabinosidase</fullName>
    </submittedName>
</protein>
<evidence type="ECO:0000313" key="3">
    <source>
        <dbReference type="Proteomes" id="UP000037460"/>
    </source>
</evidence>
<keyword evidence="3" id="KW-1185">Reference proteome</keyword>
<comment type="caution">
    <text evidence="2">The sequence shown here is derived from an EMBL/GenBank/DDBJ whole genome shotgun (WGS) entry which is preliminary data.</text>
</comment>
<dbReference type="AlphaFoldDB" id="A0A0M0KBR2"/>
<gene>
    <name evidence="2" type="ORF">Ctob_015795</name>
</gene>
<name>A0A0M0KBR2_9EUKA</name>
<reference evidence="3" key="1">
    <citation type="journal article" date="2015" name="PLoS Genet.">
        <title>Genome Sequence and Transcriptome Analyses of Chrysochromulina tobin: Metabolic Tools for Enhanced Algal Fitness in the Prominent Order Prymnesiales (Haptophyceae).</title>
        <authorList>
            <person name="Hovde B.T."/>
            <person name="Deodato C.R."/>
            <person name="Hunsperger H.M."/>
            <person name="Ryken S.A."/>
            <person name="Yost W."/>
            <person name="Jha R.K."/>
            <person name="Patterson J."/>
            <person name="Monnat R.J. Jr."/>
            <person name="Barlow S.B."/>
            <person name="Starkenburg S.R."/>
            <person name="Cattolico R.A."/>
        </authorList>
    </citation>
    <scope>NUCLEOTIDE SEQUENCE</scope>
    <source>
        <strain evidence="3">CCMP291</strain>
    </source>
</reference>
<feature type="signal peptide" evidence="1">
    <location>
        <begin position="1"/>
        <end position="16"/>
    </location>
</feature>
<sequence length="345" mass="37902">MWILIATQLLIVGVDASRFWCHKFEDGQCIAPGDAGLTLTTEDKAKMSAFVKAVLSSSWQRPQVVNSSTIRNKVLAGYQGWAGARGTWDHWTNDGQMAPSATDPDVNHWEHFEMIPQMGEYPLGALQATGFKYHGNGSVVNVYANAAEGVVDLHFQWMKDYGMDGVLLQRFISDVINPGKGLDHFNTILAQADAAAAKHGRTYAIMYDMSGAASTWDTDIDADFVSHVKNYTSSERYLKEKGRPVVCIFGLGLVDHAQATVDSSLRFIRSMQANGFYVIGSGPYYWREGTHDALPGYSGVFTAFDAIMPWSVGRYSSALDFSRLGPLVEADAALTQSRGQGLMRT</sequence>
<keyword evidence="1" id="KW-0732">Signal</keyword>
<dbReference type="Gene3D" id="3.20.20.80">
    <property type="entry name" value="Glycosidases"/>
    <property type="match status" value="1"/>
</dbReference>
<evidence type="ECO:0000313" key="2">
    <source>
        <dbReference type="EMBL" id="KOO36002.1"/>
    </source>
</evidence>
<dbReference type="OrthoDB" id="2589715at2759"/>
<dbReference type="EMBL" id="JWZX01000673">
    <property type="protein sequence ID" value="KOO36002.1"/>
    <property type="molecule type" value="Genomic_DNA"/>
</dbReference>
<organism evidence="2 3">
    <name type="scientific">Chrysochromulina tobinii</name>
    <dbReference type="NCBI Taxonomy" id="1460289"/>
    <lineage>
        <taxon>Eukaryota</taxon>
        <taxon>Haptista</taxon>
        <taxon>Haptophyta</taxon>
        <taxon>Prymnesiophyceae</taxon>
        <taxon>Prymnesiales</taxon>
        <taxon>Chrysochromulinaceae</taxon>
        <taxon>Chrysochromulina</taxon>
    </lineage>
</organism>
<proteinExistence type="predicted"/>